<organism evidence="5 6">
    <name type="scientific">Pseudolycoriella hygida</name>
    <dbReference type="NCBI Taxonomy" id="35572"/>
    <lineage>
        <taxon>Eukaryota</taxon>
        <taxon>Metazoa</taxon>
        <taxon>Ecdysozoa</taxon>
        <taxon>Arthropoda</taxon>
        <taxon>Hexapoda</taxon>
        <taxon>Insecta</taxon>
        <taxon>Pterygota</taxon>
        <taxon>Neoptera</taxon>
        <taxon>Endopterygota</taxon>
        <taxon>Diptera</taxon>
        <taxon>Nematocera</taxon>
        <taxon>Sciaroidea</taxon>
        <taxon>Sciaridae</taxon>
        <taxon>Pseudolycoriella</taxon>
    </lineage>
</organism>
<gene>
    <name evidence="5" type="ORF">Bhyg_12358</name>
</gene>
<evidence type="ECO:0000313" key="6">
    <source>
        <dbReference type="Proteomes" id="UP001151699"/>
    </source>
</evidence>
<dbReference type="InterPro" id="IPR009057">
    <property type="entry name" value="Homeodomain-like_sf"/>
</dbReference>
<dbReference type="OrthoDB" id="7763547at2759"/>
<dbReference type="Proteomes" id="UP001151699">
    <property type="component" value="Chromosome X"/>
</dbReference>
<sequence length="652" mass="74318">MEEHCDEFIPKSRGPYAEKYTPDSLREAMENIRNNEMSYGAASKIYNVPKAILHHKMRNPENLPKGATTVLTKEQEDELEQWILLHADFGDPRTKRDIIIAAAEIAQLDTNPSHGFKNGIPTSGWMEGFLNRHPLCRERTPQGISKASAINTKDDFAGLWRNIYDYFEKTKQLDLLNKPELWWNADETCFEKDMVPKKTVGANYGINQTESGWTKTESFYYFVSMHLHNQWEEKNCPKPRILTIDGYGAHLSPKLFRWCRRNAVIMIVLYPGATPYMQMCDTTMFSPMKKKHEQLHIEPPAESICDTTLNQPKVNVLSNAVLDSSSEHYINQGELSTLMSAEENTSMDSPDNNTNYCERPMEIEPVQYNHASVSSQRTNIAPVFELVDISMDEIPDGPLISAEYQNLLSQEHAVQSLENDRGISTATAMNAPTSTDNCVAFYELAGPNEFLKSQSGTKFDLTAFGIPTGTPNTENASKMEHLADKIRHDVKQLGLLCAASNKEKLINILIINQQLDAIDPPPIERAEPPEESHTIKSILRPPTMPQRVNRKRNLNLKVSYGVVTAKEVVQSIMEREAANQQHEMEREEDEIAKLARENEIAAVDDEFKFMRKLVSDQRSEVMALNKELVQKKKKKAISISCRRKRSMKWKFY</sequence>
<dbReference type="EMBL" id="WJQU01000003">
    <property type="protein sequence ID" value="KAJ6639611.1"/>
    <property type="molecule type" value="Genomic_DNA"/>
</dbReference>
<keyword evidence="6" id="KW-1185">Reference proteome</keyword>
<comment type="caution">
    <text evidence="5">The sequence shown here is derived from an EMBL/GenBank/DDBJ whole genome shotgun (WGS) entry which is preliminary data.</text>
</comment>
<evidence type="ECO:0000259" key="4">
    <source>
        <dbReference type="PROSITE" id="PS51253"/>
    </source>
</evidence>
<evidence type="ECO:0000256" key="2">
    <source>
        <dbReference type="ARBA" id="ARBA00023125"/>
    </source>
</evidence>
<evidence type="ECO:0000256" key="3">
    <source>
        <dbReference type="SAM" id="Coils"/>
    </source>
</evidence>
<dbReference type="InterPro" id="IPR006600">
    <property type="entry name" value="HTH_CenpB_DNA-bd_dom"/>
</dbReference>
<dbReference type="AlphaFoldDB" id="A0A9Q0MX26"/>
<dbReference type="SUPFAM" id="SSF46689">
    <property type="entry name" value="Homeodomain-like"/>
    <property type="match status" value="1"/>
</dbReference>
<keyword evidence="3" id="KW-0175">Coiled coil</keyword>
<dbReference type="Gene3D" id="1.10.10.60">
    <property type="entry name" value="Homeodomain-like"/>
    <property type="match status" value="1"/>
</dbReference>
<protein>
    <recommendedName>
        <fullName evidence="4">HTH CENPB-type domain-containing protein</fullName>
    </recommendedName>
</protein>
<dbReference type="Pfam" id="PF03221">
    <property type="entry name" value="HTH_Tnp_Tc5"/>
    <property type="match status" value="1"/>
</dbReference>
<feature type="domain" description="HTH CENPB-type" evidence="4">
    <location>
        <begin position="63"/>
        <end position="139"/>
    </location>
</feature>
<dbReference type="GO" id="GO:0005634">
    <property type="term" value="C:nucleus"/>
    <property type="evidence" value="ECO:0007669"/>
    <property type="project" value="UniProtKB-SubCell"/>
</dbReference>
<reference evidence="5" key="1">
    <citation type="submission" date="2022-07" db="EMBL/GenBank/DDBJ databases">
        <authorList>
            <person name="Trinca V."/>
            <person name="Uliana J.V.C."/>
            <person name="Torres T.T."/>
            <person name="Ward R.J."/>
            <person name="Monesi N."/>
        </authorList>
    </citation>
    <scope>NUCLEOTIDE SEQUENCE</scope>
    <source>
        <strain evidence="5">HSMRA1968</strain>
        <tissue evidence="5">Whole embryos</tissue>
    </source>
</reference>
<comment type="subcellular location">
    <subcellularLocation>
        <location evidence="1">Nucleus</location>
    </subcellularLocation>
</comment>
<evidence type="ECO:0000313" key="5">
    <source>
        <dbReference type="EMBL" id="KAJ6639611.1"/>
    </source>
</evidence>
<keyword evidence="2" id="KW-0238">DNA-binding</keyword>
<feature type="coiled-coil region" evidence="3">
    <location>
        <begin position="570"/>
        <end position="634"/>
    </location>
</feature>
<name>A0A9Q0MX26_9DIPT</name>
<feature type="non-terminal residue" evidence="5">
    <location>
        <position position="652"/>
    </location>
</feature>
<accession>A0A9Q0MX26</accession>
<evidence type="ECO:0000256" key="1">
    <source>
        <dbReference type="ARBA" id="ARBA00004123"/>
    </source>
</evidence>
<proteinExistence type="predicted"/>
<dbReference type="PROSITE" id="PS51253">
    <property type="entry name" value="HTH_CENPB"/>
    <property type="match status" value="1"/>
</dbReference>
<dbReference type="GO" id="GO:0003677">
    <property type="term" value="F:DNA binding"/>
    <property type="evidence" value="ECO:0007669"/>
    <property type="project" value="UniProtKB-KW"/>
</dbReference>